<dbReference type="AlphaFoldDB" id="A0A7T8H2J5"/>
<reference evidence="4" key="1">
    <citation type="submission" date="2021-01" db="EMBL/GenBank/DDBJ databases">
        <title>Caligus Genome Assembly.</title>
        <authorList>
            <person name="Gallardo-Escarate C."/>
        </authorList>
    </citation>
    <scope>NUCLEOTIDE SEQUENCE [LARGE SCALE GENOMIC DNA]</scope>
</reference>
<accession>A0A7T8H2J5</accession>
<keyword evidence="4" id="KW-1185">Reference proteome</keyword>
<gene>
    <name evidence="3" type="ORF">FKW44_016870</name>
</gene>
<feature type="chain" id="PRO_5030523889" evidence="2">
    <location>
        <begin position="19"/>
        <end position="68"/>
    </location>
</feature>
<dbReference type="EMBL" id="CP045900">
    <property type="protein sequence ID" value="QQP42259.1"/>
    <property type="molecule type" value="Genomic_DNA"/>
</dbReference>
<proteinExistence type="predicted"/>
<evidence type="ECO:0000256" key="2">
    <source>
        <dbReference type="SAM" id="SignalP"/>
    </source>
</evidence>
<feature type="compositionally biased region" description="Polar residues" evidence="1">
    <location>
        <begin position="38"/>
        <end position="52"/>
    </location>
</feature>
<evidence type="ECO:0000313" key="4">
    <source>
        <dbReference type="Proteomes" id="UP000595437"/>
    </source>
</evidence>
<feature type="compositionally biased region" description="Basic and acidic residues" evidence="1">
    <location>
        <begin position="58"/>
        <end position="68"/>
    </location>
</feature>
<feature type="signal peptide" evidence="2">
    <location>
        <begin position="1"/>
        <end position="18"/>
    </location>
</feature>
<sequence length="68" mass="7314">MFTSSLIVFSAVLALAAGSPQYPAPPPSYAPVEEPHPTHTNTPSKTQSPETTSPHKRTLMERSSRGHT</sequence>
<feature type="region of interest" description="Disordered" evidence="1">
    <location>
        <begin position="18"/>
        <end position="68"/>
    </location>
</feature>
<evidence type="ECO:0000313" key="3">
    <source>
        <dbReference type="EMBL" id="QQP42259.1"/>
    </source>
</evidence>
<organism evidence="3 4">
    <name type="scientific">Caligus rogercresseyi</name>
    <name type="common">Sea louse</name>
    <dbReference type="NCBI Taxonomy" id="217165"/>
    <lineage>
        <taxon>Eukaryota</taxon>
        <taxon>Metazoa</taxon>
        <taxon>Ecdysozoa</taxon>
        <taxon>Arthropoda</taxon>
        <taxon>Crustacea</taxon>
        <taxon>Multicrustacea</taxon>
        <taxon>Hexanauplia</taxon>
        <taxon>Copepoda</taxon>
        <taxon>Siphonostomatoida</taxon>
        <taxon>Caligidae</taxon>
        <taxon>Caligus</taxon>
    </lineage>
</organism>
<feature type="non-terminal residue" evidence="3">
    <location>
        <position position="68"/>
    </location>
</feature>
<name>A0A7T8H2J5_CALRO</name>
<dbReference type="Proteomes" id="UP000595437">
    <property type="component" value="Chromosome 11"/>
</dbReference>
<keyword evidence="2" id="KW-0732">Signal</keyword>
<evidence type="ECO:0000256" key="1">
    <source>
        <dbReference type="SAM" id="MobiDB-lite"/>
    </source>
</evidence>
<protein>
    <submittedName>
        <fullName evidence="3">LOC100870303</fullName>
    </submittedName>
</protein>